<dbReference type="SUPFAM" id="SSF48065">
    <property type="entry name" value="DBL homology domain (DH-domain)"/>
    <property type="match status" value="1"/>
</dbReference>
<dbReference type="InterPro" id="IPR051092">
    <property type="entry name" value="FYVE_RhoGEF_PH"/>
</dbReference>
<dbReference type="AlphaFoldDB" id="A0A0D7B958"/>
<dbReference type="InterPro" id="IPR035899">
    <property type="entry name" value="DBL_dom_sf"/>
</dbReference>
<feature type="compositionally biased region" description="Polar residues" evidence="1">
    <location>
        <begin position="691"/>
        <end position="703"/>
    </location>
</feature>
<dbReference type="EMBL" id="KN880537">
    <property type="protein sequence ID" value="KIY67037.1"/>
    <property type="molecule type" value="Genomic_DNA"/>
</dbReference>
<dbReference type="InterPro" id="IPR000219">
    <property type="entry name" value="DH_dom"/>
</dbReference>
<feature type="region of interest" description="Disordered" evidence="1">
    <location>
        <begin position="155"/>
        <end position="228"/>
    </location>
</feature>
<dbReference type="PANTHER" id="PTHR12673:SF159">
    <property type="entry name" value="LD03170P"/>
    <property type="match status" value="1"/>
</dbReference>
<feature type="compositionally biased region" description="Acidic residues" evidence="1">
    <location>
        <begin position="207"/>
        <end position="219"/>
    </location>
</feature>
<dbReference type="STRING" id="1314674.A0A0D7B958"/>
<dbReference type="Pfam" id="PF00621">
    <property type="entry name" value="RhoGEF"/>
    <property type="match status" value="1"/>
</dbReference>
<dbReference type="PANTHER" id="PTHR12673">
    <property type="entry name" value="FACIOGENITAL DYSPLASIA PROTEIN"/>
    <property type="match status" value="1"/>
</dbReference>
<evidence type="ECO:0000259" key="2">
    <source>
        <dbReference type="PROSITE" id="PS50010"/>
    </source>
</evidence>
<evidence type="ECO:0000256" key="1">
    <source>
        <dbReference type="SAM" id="MobiDB-lite"/>
    </source>
</evidence>
<dbReference type="GO" id="GO:0005737">
    <property type="term" value="C:cytoplasm"/>
    <property type="evidence" value="ECO:0007669"/>
    <property type="project" value="TreeGrafter"/>
</dbReference>
<gene>
    <name evidence="3" type="ORF">CYLTODRAFT_16755</name>
</gene>
<feature type="region of interest" description="Disordered" evidence="1">
    <location>
        <begin position="69"/>
        <end position="137"/>
    </location>
</feature>
<dbReference type="Gene3D" id="1.20.900.10">
    <property type="entry name" value="Dbl homology (DH) domain"/>
    <property type="match status" value="1"/>
</dbReference>
<reference evidence="3 4" key="1">
    <citation type="journal article" date="2015" name="Fungal Genet. Biol.">
        <title>Evolution of novel wood decay mechanisms in Agaricales revealed by the genome sequences of Fistulina hepatica and Cylindrobasidium torrendii.</title>
        <authorList>
            <person name="Floudas D."/>
            <person name="Held B.W."/>
            <person name="Riley R."/>
            <person name="Nagy L.G."/>
            <person name="Koehler G."/>
            <person name="Ransdell A.S."/>
            <person name="Younus H."/>
            <person name="Chow J."/>
            <person name="Chiniquy J."/>
            <person name="Lipzen A."/>
            <person name="Tritt A."/>
            <person name="Sun H."/>
            <person name="Haridas S."/>
            <person name="LaButti K."/>
            <person name="Ohm R.A."/>
            <person name="Kues U."/>
            <person name="Blanchette R.A."/>
            <person name="Grigoriev I.V."/>
            <person name="Minto R.E."/>
            <person name="Hibbett D.S."/>
        </authorList>
    </citation>
    <scope>NUCLEOTIDE SEQUENCE [LARGE SCALE GENOMIC DNA]</scope>
    <source>
        <strain evidence="3 4">FP15055 ss-10</strain>
    </source>
</reference>
<dbReference type="Proteomes" id="UP000054007">
    <property type="component" value="Unassembled WGS sequence"/>
</dbReference>
<protein>
    <recommendedName>
        <fullName evidence="2">DH domain-containing protein</fullName>
    </recommendedName>
</protein>
<dbReference type="PROSITE" id="PS50010">
    <property type="entry name" value="DH_2"/>
    <property type="match status" value="1"/>
</dbReference>
<name>A0A0D7B958_9AGAR</name>
<feature type="region of interest" description="Disordered" evidence="1">
    <location>
        <begin position="266"/>
        <end position="310"/>
    </location>
</feature>
<feature type="region of interest" description="Disordered" evidence="1">
    <location>
        <begin position="690"/>
        <end position="712"/>
    </location>
</feature>
<dbReference type="SMART" id="SM00325">
    <property type="entry name" value="RhoGEF"/>
    <property type="match status" value="1"/>
</dbReference>
<dbReference type="OrthoDB" id="1716625at2759"/>
<proteinExistence type="predicted"/>
<evidence type="ECO:0000313" key="4">
    <source>
        <dbReference type="Proteomes" id="UP000054007"/>
    </source>
</evidence>
<feature type="region of interest" description="Disordered" evidence="1">
    <location>
        <begin position="389"/>
        <end position="413"/>
    </location>
</feature>
<organism evidence="3 4">
    <name type="scientific">Cylindrobasidium torrendii FP15055 ss-10</name>
    <dbReference type="NCBI Taxonomy" id="1314674"/>
    <lineage>
        <taxon>Eukaryota</taxon>
        <taxon>Fungi</taxon>
        <taxon>Dikarya</taxon>
        <taxon>Basidiomycota</taxon>
        <taxon>Agaricomycotina</taxon>
        <taxon>Agaricomycetes</taxon>
        <taxon>Agaricomycetidae</taxon>
        <taxon>Agaricales</taxon>
        <taxon>Marasmiineae</taxon>
        <taxon>Physalacriaceae</taxon>
        <taxon>Cylindrobasidium</taxon>
    </lineage>
</organism>
<keyword evidence="4" id="KW-1185">Reference proteome</keyword>
<accession>A0A0D7B958</accession>
<dbReference type="GO" id="GO:0005085">
    <property type="term" value="F:guanyl-nucleotide exchange factor activity"/>
    <property type="evidence" value="ECO:0007669"/>
    <property type="project" value="InterPro"/>
</dbReference>
<evidence type="ECO:0000313" key="3">
    <source>
        <dbReference type="EMBL" id="KIY67037.1"/>
    </source>
</evidence>
<feature type="domain" description="DH" evidence="2">
    <location>
        <begin position="419"/>
        <end position="607"/>
    </location>
</feature>
<sequence length="884" mass="98436">MYAETCAQICAESTYAQAPLTFPTPGASITCINKQYGFTLCSKSSQAQRINDRCGKRAAQSACQADIPQNIDTHIPMPAGRSRSRTDPGSLPSSKSPAIQAAFPSTPQPPRTRPFASSIPRRRFGDSTDSSDPESQFEAAARRRLIVANAEIFASSSSSSSESDLDGRLPTPSGTPLLGRFRGLGIGMTESIKERPPSAASCLSSESEYDDDDEEEEERTGDSVDLSGDEAHRRRKMALLDIVGGLQLDLGARESEYESEYNGVQGVAVGGSDESEYESDGQHSRPSPPSVYVSDGSDYTQLASPGPRTPRAQQYEAIELAQTSHLSAVQQRQAFGIPPSESDQVGTQDILSHADSVLSEMGEMGKEIWRDELEPEEFSEGAEKLFRSLSGSGTRDSFPRRRPPPLDKSYSSGPVLTPTREDVFAAFQESEAAFVARLTQTVRMFVLPLRVQDTKLWIEGVPLVIGRVLDWLEDILNLHALVLDELRQADVDAEVLRAMGFPRRMEVYAPYLVRLAEGVECLRQNVDDPQNDYGEFVRMQEAQLRDENRGEGWTLERLLVEPVNRLALYPRIFKQLLDATPKTHVDYLATLCLLRSVEWIIAAMTEVKVREDEYEHIKGLVANIRGLPGDVAMRDRKLLHQGRVYLASAPELSTQSFAFDMEQTTNTKARDRSSRLVTAIRDWDVRRASMRTGSTTTAESVSSWEAPPTPTPTQKKTLVDVFVFEDLLFFGKPTMQGTWTFCQALGLTRVLEWECEGQDIKLELLPVLDLRGYSLGSIPRDVGLQVLDLGMAEDDAGEWKESLEAAKKKTEVFVARPAGMDYDEKRLQRQYVGELLGAGLPVPKSPSMQMEMDLRSETEREEREERGWWSLRLREVMRDMSARG</sequence>